<reference evidence="10" key="1">
    <citation type="submission" date="2015-12" db="EMBL/GenBank/DDBJ databases">
        <title>Complete genome sequence of Lutibacter profundus strain LP1.</title>
        <authorList>
            <person name="Wissuwa J."/>
            <person name="Le Moine Bauer S."/>
            <person name="Stokke R."/>
            <person name="Dahle H."/>
            <person name="Steen I.H."/>
        </authorList>
    </citation>
    <scope>NUCLEOTIDE SEQUENCE [LARGE SCALE GENOMIC DNA]</scope>
    <source>
        <strain evidence="10">LP1</strain>
    </source>
</reference>
<dbReference type="Proteomes" id="UP000059672">
    <property type="component" value="Chromosome"/>
</dbReference>
<dbReference type="InterPro" id="IPR005467">
    <property type="entry name" value="His_kinase_dom"/>
</dbReference>
<accession>A0A120IE27</accession>
<dbReference type="RefSeq" id="WP_068206319.1">
    <property type="nucleotide sequence ID" value="NZ_CP013355.1"/>
</dbReference>
<evidence type="ECO:0000256" key="1">
    <source>
        <dbReference type="ARBA" id="ARBA00000085"/>
    </source>
</evidence>
<keyword evidence="5 9" id="KW-0418">Kinase</keyword>
<dbReference type="InterPro" id="IPR003661">
    <property type="entry name" value="HisK_dim/P_dom"/>
</dbReference>
<gene>
    <name evidence="9" type="ORF">Lupro_03525</name>
</gene>
<proteinExistence type="predicted"/>
<organism evidence="9 10">
    <name type="scientific">Lutibacter profundi</name>
    <dbReference type="NCBI Taxonomy" id="1622118"/>
    <lineage>
        <taxon>Bacteria</taxon>
        <taxon>Pseudomonadati</taxon>
        <taxon>Bacteroidota</taxon>
        <taxon>Flavobacteriia</taxon>
        <taxon>Flavobacteriales</taxon>
        <taxon>Flavobacteriaceae</taxon>
        <taxon>Lutibacter</taxon>
    </lineage>
</organism>
<keyword evidence="6" id="KW-0902">Two-component regulatory system</keyword>
<reference evidence="9 10" key="2">
    <citation type="journal article" date="2016" name="Int. J. Syst. Evol. Microbiol.">
        <title>Lutibacter profundi sp. nov., isolated from a deep-sea hydrothermal system on the Arctic Mid-Ocean Ridge and emended description of the genus Lutibacter.</title>
        <authorList>
            <person name="Le Moine Bauer S."/>
            <person name="Roalkvam I."/>
            <person name="Steen I.H."/>
            <person name="Dahle H."/>
        </authorList>
    </citation>
    <scope>NUCLEOTIDE SEQUENCE [LARGE SCALE GENOMIC DNA]</scope>
    <source>
        <strain evidence="9 10">LP1</strain>
    </source>
</reference>
<dbReference type="SMART" id="SM00388">
    <property type="entry name" value="HisKA"/>
    <property type="match status" value="1"/>
</dbReference>
<dbReference type="CDD" id="cd00082">
    <property type="entry name" value="HisKA"/>
    <property type="match status" value="1"/>
</dbReference>
<feature type="transmembrane region" description="Helical" evidence="7">
    <location>
        <begin position="266"/>
        <end position="289"/>
    </location>
</feature>
<sequence length="522" mass="60453">MGKKVFILIIVLMSIALIGIISVQVFWIKNTIQITEAQFTSNVRFALAKVSEDIKQREFEDFYLKLSEIYREGEKFKASDIRKFIYEKIDTTNNEKFTYSQSIIEQNYKVPTEFFENDTINFKEIFSKEEIVIVKDQNFDKDYNGINPPEERYIKVGRFEGAQKSYLERQFDVYTSRLPIHKRVSNKEISYRLNNELKSRGIDTDFKYGIYSNGLATQVKSGYFRKEAGKSYKVPMFADEDGNSNFQLYVTFPEKKNFILSSIYKILTLSAFFILIIILAFVSALYQLVKQKQISEIKTDFINNMTHEFKTPIATINLALDAIKNPKIISNQEKVLRYVKMIRDENKRMHAQVENVLRISKLEKNQLDVSKEKVDIHDILEEAVTHVDLLIKDKGGYVKLDLKAYDTEILANEFHLTNVIVNMLDNAIKYSKGVPKINISTENTNKSIIIRVKDNGIGMSKSVQKNIFKKFYREERGNIHNVKGHGLGLSYVKKIIEIHQGEISVESEKGIGSTFTIKLPLI</sequence>
<dbReference type="Pfam" id="PF00512">
    <property type="entry name" value="HisKA"/>
    <property type="match status" value="1"/>
</dbReference>
<dbReference type="KEGG" id="lut:Lupro_03525"/>
<dbReference type="PANTHER" id="PTHR43711">
    <property type="entry name" value="TWO-COMPONENT HISTIDINE KINASE"/>
    <property type="match status" value="1"/>
</dbReference>
<dbReference type="EC" id="2.7.13.3" evidence="2"/>
<evidence type="ECO:0000256" key="7">
    <source>
        <dbReference type="SAM" id="Phobius"/>
    </source>
</evidence>
<dbReference type="Gene3D" id="1.10.287.130">
    <property type="match status" value="1"/>
</dbReference>
<keyword evidence="7" id="KW-0812">Transmembrane</keyword>
<evidence type="ECO:0000256" key="6">
    <source>
        <dbReference type="ARBA" id="ARBA00023012"/>
    </source>
</evidence>
<dbReference type="InterPro" id="IPR036890">
    <property type="entry name" value="HATPase_C_sf"/>
</dbReference>
<evidence type="ECO:0000256" key="3">
    <source>
        <dbReference type="ARBA" id="ARBA00022553"/>
    </source>
</evidence>
<dbReference type="InterPro" id="IPR036097">
    <property type="entry name" value="HisK_dim/P_sf"/>
</dbReference>
<dbReference type="InterPro" id="IPR003594">
    <property type="entry name" value="HATPase_dom"/>
</dbReference>
<dbReference type="CDD" id="cd00075">
    <property type="entry name" value="HATPase"/>
    <property type="match status" value="1"/>
</dbReference>
<dbReference type="SMART" id="SM00387">
    <property type="entry name" value="HATPase_c"/>
    <property type="match status" value="1"/>
</dbReference>
<dbReference type="SUPFAM" id="SSF55874">
    <property type="entry name" value="ATPase domain of HSP90 chaperone/DNA topoisomerase II/histidine kinase"/>
    <property type="match status" value="1"/>
</dbReference>
<dbReference type="AlphaFoldDB" id="A0A120IE27"/>
<evidence type="ECO:0000256" key="2">
    <source>
        <dbReference type="ARBA" id="ARBA00012438"/>
    </source>
</evidence>
<keyword evidence="3" id="KW-0597">Phosphoprotein</keyword>
<feature type="transmembrane region" description="Helical" evidence="7">
    <location>
        <begin position="6"/>
        <end position="28"/>
    </location>
</feature>
<dbReference type="PANTHER" id="PTHR43711:SF26">
    <property type="entry name" value="SENSOR HISTIDINE KINASE RCSC"/>
    <property type="match status" value="1"/>
</dbReference>
<dbReference type="Pfam" id="PF02518">
    <property type="entry name" value="HATPase_c"/>
    <property type="match status" value="1"/>
</dbReference>
<evidence type="ECO:0000256" key="5">
    <source>
        <dbReference type="ARBA" id="ARBA00022777"/>
    </source>
</evidence>
<name>A0A120IE27_9FLAO</name>
<evidence type="ECO:0000256" key="4">
    <source>
        <dbReference type="ARBA" id="ARBA00022679"/>
    </source>
</evidence>
<dbReference type="EMBL" id="CP013355">
    <property type="protein sequence ID" value="AMC10375.1"/>
    <property type="molecule type" value="Genomic_DNA"/>
</dbReference>
<keyword evidence="10" id="KW-1185">Reference proteome</keyword>
<keyword evidence="7" id="KW-1133">Transmembrane helix</keyword>
<dbReference type="OrthoDB" id="1933776at2"/>
<dbReference type="InterPro" id="IPR004358">
    <property type="entry name" value="Sig_transdc_His_kin-like_C"/>
</dbReference>
<comment type="catalytic activity">
    <reaction evidence="1">
        <text>ATP + protein L-histidine = ADP + protein N-phospho-L-histidine.</text>
        <dbReference type="EC" id="2.7.13.3"/>
    </reaction>
</comment>
<dbReference type="PROSITE" id="PS50109">
    <property type="entry name" value="HIS_KIN"/>
    <property type="match status" value="1"/>
</dbReference>
<protein>
    <recommendedName>
        <fullName evidence="2">histidine kinase</fullName>
        <ecNumber evidence="2">2.7.13.3</ecNumber>
    </recommendedName>
</protein>
<dbReference type="Gene3D" id="3.30.565.10">
    <property type="entry name" value="Histidine kinase-like ATPase, C-terminal domain"/>
    <property type="match status" value="1"/>
</dbReference>
<dbReference type="PRINTS" id="PR00344">
    <property type="entry name" value="BCTRLSENSOR"/>
</dbReference>
<dbReference type="PATRIC" id="fig|1622118.3.peg.747"/>
<dbReference type="STRING" id="1622118.Lupro_03525"/>
<dbReference type="GO" id="GO:0000155">
    <property type="term" value="F:phosphorelay sensor kinase activity"/>
    <property type="evidence" value="ECO:0007669"/>
    <property type="project" value="InterPro"/>
</dbReference>
<dbReference type="InterPro" id="IPR050736">
    <property type="entry name" value="Sensor_HK_Regulatory"/>
</dbReference>
<keyword evidence="4" id="KW-0808">Transferase</keyword>
<feature type="domain" description="Histidine kinase" evidence="8">
    <location>
        <begin position="304"/>
        <end position="522"/>
    </location>
</feature>
<keyword evidence="7" id="KW-0472">Membrane</keyword>
<evidence type="ECO:0000259" key="8">
    <source>
        <dbReference type="PROSITE" id="PS50109"/>
    </source>
</evidence>
<evidence type="ECO:0000313" key="10">
    <source>
        <dbReference type="Proteomes" id="UP000059672"/>
    </source>
</evidence>
<dbReference type="SUPFAM" id="SSF47384">
    <property type="entry name" value="Homodimeric domain of signal transducing histidine kinase"/>
    <property type="match status" value="1"/>
</dbReference>
<evidence type="ECO:0000313" key="9">
    <source>
        <dbReference type="EMBL" id="AMC10375.1"/>
    </source>
</evidence>
<dbReference type="FunFam" id="3.30.565.10:FF:000006">
    <property type="entry name" value="Sensor histidine kinase WalK"/>
    <property type="match status" value="1"/>
</dbReference>